<dbReference type="InterPro" id="IPR008319">
    <property type="entry name" value="GyrI-like_CCH_Lin2189-like"/>
</dbReference>
<reference evidence="2 3" key="1">
    <citation type="submission" date="2017-09" db="EMBL/GenBank/DDBJ databases">
        <title>Complete Genome Sequences of Two Strains of the Meat Spoilage Bacterium Brochothrix thermosphacta Isolated from Ground Chicken.</title>
        <authorList>
            <person name="Paoli G.C."/>
            <person name="Wijey C."/>
            <person name="Chen C.-Y."/>
            <person name="Nguyen L."/>
            <person name="Yan X."/>
            <person name="Irwin P.L."/>
        </authorList>
    </citation>
    <scope>NUCLEOTIDE SEQUENCE [LARGE SCALE GENOMIC DNA]</scope>
    <source>
        <strain evidence="2 3">BI</strain>
    </source>
</reference>
<organism evidence="2 3">
    <name type="scientific">Brochothrix thermosphacta</name>
    <name type="common">Microbacterium thermosphactum</name>
    <dbReference type="NCBI Taxonomy" id="2756"/>
    <lineage>
        <taxon>Bacteria</taxon>
        <taxon>Bacillati</taxon>
        <taxon>Bacillota</taxon>
        <taxon>Bacilli</taxon>
        <taxon>Bacillales</taxon>
        <taxon>Listeriaceae</taxon>
        <taxon>Brochothrix</taxon>
    </lineage>
</organism>
<dbReference type="EMBL" id="CP023483">
    <property type="protein sequence ID" value="ATF26873.1"/>
    <property type="molecule type" value="Genomic_DNA"/>
</dbReference>
<name>A0A1D2LCI1_BROTH</name>
<evidence type="ECO:0000313" key="3">
    <source>
        <dbReference type="Proteomes" id="UP000243591"/>
    </source>
</evidence>
<evidence type="ECO:0000259" key="1">
    <source>
        <dbReference type="Pfam" id="PF06445"/>
    </source>
</evidence>
<dbReference type="STRING" id="2756.BFR44_04880"/>
<gene>
    <name evidence="2" type="ORF">CNY62_11185</name>
</gene>
<proteinExistence type="predicted"/>
<keyword evidence="3" id="KW-1185">Reference proteome</keyword>
<protein>
    <recommendedName>
        <fullName evidence="1">GyrI-like small molecule binding domain-containing protein</fullName>
    </recommendedName>
</protein>
<dbReference type="InterPro" id="IPR011256">
    <property type="entry name" value="Reg_factor_effector_dom_sf"/>
</dbReference>
<dbReference type="KEGG" id="bths:CNY62_11185"/>
<accession>A0A1D2LCI1</accession>
<dbReference type="RefSeq" id="WP_069126694.1">
    <property type="nucleotide sequence ID" value="NZ_CP023483.1"/>
</dbReference>
<dbReference type="InterPro" id="IPR029442">
    <property type="entry name" value="GyrI-like"/>
</dbReference>
<dbReference type="Pfam" id="PF06445">
    <property type="entry name" value="GyrI-like"/>
    <property type="match status" value="1"/>
</dbReference>
<dbReference type="Gene3D" id="3.20.80.10">
    <property type="entry name" value="Regulatory factor, effector binding domain"/>
    <property type="match status" value="1"/>
</dbReference>
<dbReference type="Proteomes" id="UP000243591">
    <property type="component" value="Chromosome"/>
</dbReference>
<dbReference type="AlphaFoldDB" id="A0A1D2LCI1"/>
<dbReference type="OrthoDB" id="4772335at2"/>
<sequence length="207" mass="24532">MKYEWRKREKSLYMTTGIQMLKIPKMKFITIAGEGNPNTAQFTHQIEALYGLSYAIRMKYKTGYYENPFIYTVYPLEGVWTSKEKPIDGVVDKEGLVYQIMIRQPDTFNAERFDEIVEETYAKKNNPFIKVAQLIEYEEGHVIQGLHIGSFDTEKETFDQMEQLLATNNMKKTVIMEKYQHREIYLSDARRVLPEKQKTLLRYKIIE</sequence>
<feature type="domain" description="GyrI-like small molecule binding" evidence="1">
    <location>
        <begin position="18"/>
        <end position="199"/>
    </location>
</feature>
<evidence type="ECO:0000313" key="2">
    <source>
        <dbReference type="EMBL" id="ATF26873.1"/>
    </source>
</evidence>
<dbReference type="PIRSF" id="PIRSF031644">
    <property type="entry name" value="UCP031644"/>
    <property type="match status" value="1"/>
</dbReference>